<dbReference type="EMBL" id="CP071839">
    <property type="protein sequence ID" value="QTE02889.1"/>
    <property type="molecule type" value="Genomic_DNA"/>
</dbReference>
<sequence length="99" mass="10717">MAATPRWQRWREVLSRAFGAVDMGVPDEVECGAIRASLLGPVQAVVVDGGPLRARRTRRLIARSDNTERHLFASDRGLDGAGASAEEAEMHVTPDSESC</sequence>
<feature type="compositionally biased region" description="Basic and acidic residues" evidence="1">
    <location>
        <begin position="88"/>
        <end position="99"/>
    </location>
</feature>
<organism evidence="3 4">
    <name type="scientific">Streptomyces cyanogenus</name>
    <dbReference type="NCBI Taxonomy" id="80860"/>
    <lineage>
        <taxon>Bacteria</taxon>
        <taxon>Bacillati</taxon>
        <taxon>Actinomycetota</taxon>
        <taxon>Actinomycetes</taxon>
        <taxon>Kitasatosporales</taxon>
        <taxon>Streptomycetaceae</taxon>
        <taxon>Streptomyces</taxon>
    </lineage>
</organism>
<reference evidence="3 4" key="1">
    <citation type="submission" date="2021-03" db="EMBL/GenBank/DDBJ databases">
        <title>Complete genome sequence of Streptomyces cyanogenus S136, producer of anticancer angucycline landomycin A.</title>
        <authorList>
            <person name="Hrab P."/>
            <person name="Ruckert C."/>
            <person name="Busche T."/>
            <person name="Ostash I."/>
            <person name="Kalinowski J."/>
            <person name="Fedorenko V."/>
            <person name="Yushchuk O."/>
            <person name="Ostash B."/>
        </authorList>
    </citation>
    <scope>NUCLEOTIDE SEQUENCE [LARGE SCALE GENOMIC DNA]</scope>
    <source>
        <strain evidence="3 4">S136</strain>
    </source>
</reference>
<feature type="domain" description="DUF5709" evidence="2">
    <location>
        <begin position="54"/>
        <end position="95"/>
    </location>
</feature>
<evidence type="ECO:0000313" key="4">
    <source>
        <dbReference type="Proteomes" id="UP000663908"/>
    </source>
</evidence>
<evidence type="ECO:0000256" key="1">
    <source>
        <dbReference type="SAM" id="MobiDB-lite"/>
    </source>
</evidence>
<gene>
    <name evidence="3" type="ORF">S1361_36485</name>
</gene>
<keyword evidence="4" id="KW-1185">Reference proteome</keyword>
<name>A0ABX7U4M5_STRCY</name>
<dbReference type="RefSeq" id="WP_208036982.1">
    <property type="nucleotide sequence ID" value="NZ_CP071839.1"/>
</dbReference>
<dbReference type="Proteomes" id="UP000663908">
    <property type="component" value="Chromosome"/>
</dbReference>
<feature type="region of interest" description="Disordered" evidence="1">
    <location>
        <begin position="73"/>
        <end position="99"/>
    </location>
</feature>
<dbReference type="InterPro" id="IPR043763">
    <property type="entry name" value="DUF5709"/>
</dbReference>
<accession>A0ABX7U4M5</accession>
<protein>
    <recommendedName>
        <fullName evidence="2">DUF5709 domain-containing protein</fullName>
    </recommendedName>
</protein>
<proteinExistence type="predicted"/>
<evidence type="ECO:0000259" key="2">
    <source>
        <dbReference type="Pfam" id="PF18970"/>
    </source>
</evidence>
<dbReference type="Pfam" id="PF18970">
    <property type="entry name" value="DUF5709"/>
    <property type="match status" value="1"/>
</dbReference>
<evidence type="ECO:0000313" key="3">
    <source>
        <dbReference type="EMBL" id="QTE02889.1"/>
    </source>
</evidence>